<evidence type="ECO:0000313" key="3">
    <source>
        <dbReference type="Proteomes" id="UP000236551"/>
    </source>
</evidence>
<sequence>MLIILSVTNLCILNNHVNISLILTLMLKYLFYMVTFQK</sequence>
<proteinExistence type="predicted"/>
<organism evidence="2 3">
    <name type="scientific">Escherichia coli</name>
    <dbReference type="NCBI Taxonomy" id="562"/>
    <lineage>
        <taxon>Bacteria</taxon>
        <taxon>Pseudomonadati</taxon>
        <taxon>Pseudomonadota</taxon>
        <taxon>Gammaproteobacteria</taxon>
        <taxon>Enterobacterales</taxon>
        <taxon>Enterobacteriaceae</taxon>
        <taxon>Escherichia</taxon>
    </lineage>
</organism>
<feature type="transmembrane region" description="Helical" evidence="1">
    <location>
        <begin position="12"/>
        <end position="31"/>
    </location>
</feature>
<name>A0A2H4TL06_ECOLX</name>
<accession>A0A2H4TL06</accession>
<reference evidence="2 3" key="1">
    <citation type="submission" date="2017-11" db="EMBL/GenBank/DDBJ databases">
        <title>Escherichia coli CV839-15 Genome sequencing and assembly.</title>
        <authorList>
            <person name="Li Z."/>
            <person name="Song N."/>
            <person name="Li W."/>
            <person name="Philip H.R."/>
            <person name="Bu Z."/>
            <person name="Siguo L."/>
        </authorList>
    </citation>
    <scope>NUCLEOTIDE SEQUENCE [LARGE SCALE GENOMIC DNA]</scope>
    <source>
        <strain evidence="2 3">CV839-15</strain>
        <plasmid evidence="3">Plasmid pcv839-15-p2</plasmid>
    </source>
</reference>
<geneLocation type="plasmid" evidence="3">
    <name>pcv839-15-p2</name>
</geneLocation>
<evidence type="ECO:0000313" key="2">
    <source>
        <dbReference type="EMBL" id="ATZ30225.1"/>
    </source>
</evidence>
<gene>
    <name evidence="2" type="ORF">CV83915_2p0222</name>
</gene>
<dbReference type="AlphaFoldDB" id="A0A2H4TL06"/>
<protein>
    <submittedName>
        <fullName evidence="2">Uncharacterized protein</fullName>
    </submittedName>
</protein>
<dbReference type="Proteomes" id="UP000236551">
    <property type="component" value="Plasmid pCV839-15-p2"/>
</dbReference>
<dbReference type="EMBL" id="CP024976">
    <property type="protein sequence ID" value="ATZ30225.1"/>
    <property type="molecule type" value="Genomic_DNA"/>
</dbReference>
<keyword evidence="2" id="KW-0614">Plasmid</keyword>
<evidence type="ECO:0000256" key="1">
    <source>
        <dbReference type="SAM" id="Phobius"/>
    </source>
</evidence>
<keyword evidence="1" id="KW-1133">Transmembrane helix</keyword>
<keyword evidence="1" id="KW-0812">Transmembrane</keyword>
<keyword evidence="1" id="KW-0472">Membrane</keyword>